<reference evidence="4" key="2">
    <citation type="submission" date="2025-08" db="UniProtKB">
        <authorList>
            <consortium name="RefSeq"/>
        </authorList>
    </citation>
    <scope>IDENTIFICATION</scope>
    <source>
        <tissue evidence="4">Young leaves</tissue>
    </source>
</reference>
<reference evidence="3" key="1">
    <citation type="journal article" date="2019" name="Toxins">
        <title>Detection of Abrin-Like and Prepropulchellin-Like Toxin Genes and Transcripts Using Whole Genome Sequencing and Full-Length Transcript Sequencing of Abrus precatorius.</title>
        <authorList>
            <person name="Hovde B.T."/>
            <person name="Daligault H.E."/>
            <person name="Hanschen E.R."/>
            <person name="Kunde Y.A."/>
            <person name="Johnson M.B."/>
            <person name="Starkenburg S.R."/>
            <person name="Johnson S.L."/>
        </authorList>
    </citation>
    <scope>NUCLEOTIDE SEQUENCE [LARGE SCALE GENOMIC DNA]</scope>
</reference>
<feature type="compositionally biased region" description="Gly residues" evidence="1">
    <location>
        <begin position="66"/>
        <end position="89"/>
    </location>
</feature>
<proteinExistence type="predicted"/>
<evidence type="ECO:0000313" key="3">
    <source>
        <dbReference type="Proteomes" id="UP000694853"/>
    </source>
</evidence>
<sequence>MVSKEGSRMLAILAMVSFISSVMAARNLAETSLSKNCDGKNCVIGIPGFGMPGFGVPGFGIPGGGGFPGGPGGGGFPGGPGGGGPGAGGVADKQNGMDYVKQSENPGRGGGLGVHI</sequence>
<feature type="compositionally biased region" description="Gly residues" evidence="1">
    <location>
        <begin position="107"/>
        <end position="116"/>
    </location>
</feature>
<dbReference type="GeneID" id="113874506"/>
<organism evidence="3 4">
    <name type="scientific">Abrus precatorius</name>
    <name type="common">Indian licorice</name>
    <name type="synonym">Glycine abrus</name>
    <dbReference type="NCBI Taxonomy" id="3816"/>
    <lineage>
        <taxon>Eukaryota</taxon>
        <taxon>Viridiplantae</taxon>
        <taxon>Streptophyta</taxon>
        <taxon>Embryophyta</taxon>
        <taxon>Tracheophyta</taxon>
        <taxon>Spermatophyta</taxon>
        <taxon>Magnoliopsida</taxon>
        <taxon>eudicotyledons</taxon>
        <taxon>Gunneridae</taxon>
        <taxon>Pentapetalae</taxon>
        <taxon>rosids</taxon>
        <taxon>fabids</taxon>
        <taxon>Fabales</taxon>
        <taxon>Fabaceae</taxon>
        <taxon>Papilionoideae</taxon>
        <taxon>50 kb inversion clade</taxon>
        <taxon>NPAAA clade</taxon>
        <taxon>indigoferoid/millettioid clade</taxon>
        <taxon>Abreae</taxon>
        <taxon>Abrus</taxon>
    </lineage>
</organism>
<evidence type="ECO:0000256" key="1">
    <source>
        <dbReference type="SAM" id="MobiDB-lite"/>
    </source>
</evidence>
<feature type="chain" id="PRO_5034570768" evidence="2">
    <location>
        <begin position="25"/>
        <end position="116"/>
    </location>
</feature>
<keyword evidence="2" id="KW-0732">Signal</keyword>
<dbReference type="AlphaFoldDB" id="A0A8B8MKU5"/>
<feature type="region of interest" description="Disordered" evidence="1">
    <location>
        <begin position="66"/>
        <end position="116"/>
    </location>
</feature>
<feature type="signal peptide" evidence="2">
    <location>
        <begin position="1"/>
        <end position="24"/>
    </location>
</feature>
<dbReference type="KEGG" id="aprc:113874506"/>
<keyword evidence="3" id="KW-1185">Reference proteome</keyword>
<accession>A0A8B8MKU5</accession>
<protein>
    <submittedName>
        <fullName evidence="4">FAM10 family protein At4g22670-like</fullName>
    </submittedName>
</protein>
<evidence type="ECO:0000313" key="4">
    <source>
        <dbReference type="RefSeq" id="XP_027368528.1"/>
    </source>
</evidence>
<name>A0A8B8MKU5_ABRPR</name>
<evidence type="ECO:0000256" key="2">
    <source>
        <dbReference type="SAM" id="SignalP"/>
    </source>
</evidence>
<dbReference type="RefSeq" id="XP_027368528.1">
    <property type="nucleotide sequence ID" value="XM_027512727.1"/>
</dbReference>
<gene>
    <name evidence="4" type="primary">LOC113874506</name>
</gene>
<dbReference type="Proteomes" id="UP000694853">
    <property type="component" value="Unplaced"/>
</dbReference>